<dbReference type="Pfam" id="PF23563">
    <property type="entry name" value="TRIP13_N"/>
    <property type="match status" value="1"/>
</dbReference>
<organism evidence="7 8">
    <name type="scientific">Cutaneotrichosporon oleaginosum</name>
    <dbReference type="NCBI Taxonomy" id="879819"/>
    <lineage>
        <taxon>Eukaryota</taxon>
        <taxon>Fungi</taxon>
        <taxon>Dikarya</taxon>
        <taxon>Basidiomycota</taxon>
        <taxon>Agaricomycotina</taxon>
        <taxon>Tremellomycetes</taxon>
        <taxon>Trichosporonales</taxon>
        <taxon>Trichosporonaceae</taxon>
        <taxon>Cutaneotrichosporon</taxon>
    </lineage>
</organism>
<comment type="similarity">
    <text evidence="1">Belongs to the AAA ATPase family. PCH2 subfamily.</text>
</comment>
<dbReference type="InterPro" id="IPR058249">
    <property type="entry name" value="Pch2_C"/>
</dbReference>
<accession>A0A0J0XR36</accession>
<feature type="domain" description="AAA+ ATPase" evidence="6">
    <location>
        <begin position="251"/>
        <end position="405"/>
    </location>
</feature>
<dbReference type="GO" id="GO:0016887">
    <property type="term" value="F:ATP hydrolysis activity"/>
    <property type="evidence" value="ECO:0007669"/>
    <property type="project" value="InterPro"/>
</dbReference>
<proteinExistence type="inferred from homology"/>
<evidence type="ECO:0000256" key="5">
    <source>
        <dbReference type="SAM" id="MobiDB-lite"/>
    </source>
</evidence>
<feature type="compositionally biased region" description="Acidic residues" evidence="5">
    <location>
        <begin position="78"/>
        <end position="93"/>
    </location>
</feature>
<dbReference type="EMBL" id="KQ087194">
    <property type="protein sequence ID" value="KLT43558.1"/>
    <property type="molecule type" value="Genomic_DNA"/>
</dbReference>
<evidence type="ECO:0000256" key="3">
    <source>
        <dbReference type="ARBA" id="ARBA00022840"/>
    </source>
</evidence>
<dbReference type="Pfam" id="PF00004">
    <property type="entry name" value="AAA"/>
    <property type="match status" value="1"/>
</dbReference>
<dbReference type="InterPro" id="IPR003959">
    <property type="entry name" value="ATPase_AAA_core"/>
</dbReference>
<dbReference type="STRING" id="879819.A0A0J0XR36"/>
<dbReference type="InterPro" id="IPR044539">
    <property type="entry name" value="Pch2-like"/>
</dbReference>
<dbReference type="Proteomes" id="UP000053611">
    <property type="component" value="Unassembled WGS sequence"/>
</dbReference>
<dbReference type="AlphaFoldDB" id="A0A0J0XR36"/>
<dbReference type="RefSeq" id="XP_018280049.1">
    <property type="nucleotide sequence ID" value="XM_018422762.1"/>
</dbReference>
<dbReference type="GO" id="GO:0007131">
    <property type="term" value="P:reciprocal meiotic recombination"/>
    <property type="evidence" value="ECO:0007669"/>
    <property type="project" value="TreeGrafter"/>
</dbReference>
<dbReference type="InterPro" id="IPR003593">
    <property type="entry name" value="AAA+_ATPase"/>
</dbReference>
<evidence type="ECO:0000256" key="1">
    <source>
        <dbReference type="ARBA" id="ARBA00007271"/>
    </source>
</evidence>
<evidence type="ECO:0000259" key="6">
    <source>
        <dbReference type="SMART" id="SM00382"/>
    </source>
</evidence>
<dbReference type="Pfam" id="PF23242">
    <property type="entry name" value="AAA_lid_TRIP13_C"/>
    <property type="match status" value="1"/>
</dbReference>
<feature type="region of interest" description="Disordered" evidence="5">
    <location>
        <begin position="1"/>
        <end position="38"/>
    </location>
</feature>
<dbReference type="GO" id="GO:0051598">
    <property type="term" value="P:meiotic recombination checkpoint signaling"/>
    <property type="evidence" value="ECO:0007669"/>
    <property type="project" value="TreeGrafter"/>
</dbReference>
<dbReference type="SMART" id="SM00382">
    <property type="entry name" value="AAA"/>
    <property type="match status" value="1"/>
</dbReference>
<dbReference type="SUPFAM" id="SSF52540">
    <property type="entry name" value="P-loop containing nucleoside triphosphate hydrolases"/>
    <property type="match status" value="1"/>
</dbReference>
<evidence type="ECO:0000256" key="2">
    <source>
        <dbReference type="ARBA" id="ARBA00022741"/>
    </source>
</evidence>
<keyword evidence="2" id="KW-0547">Nucleotide-binding</keyword>
<dbReference type="InterPro" id="IPR027417">
    <property type="entry name" value="P-loop_NTPase"/>
</dbReference>
<keyword evidence="4" id="KW-0469">Meiosis</keyword>
<evidence type="ECO:0000313" key="8">
    <source>
        <dbReference type="Proteomes" id="UP000053611"/>
    </source>
</evidence>
<dbReference type="FunFam" id="3.40.50.300:FF:001494">
    <property type="entry name" value="Pachytene checkpoint component Pch2"/>
    <property type="match status" value="1"/>
</dbReference>
<dbReference type="GO" id="GO:0005634">
    <property type="term" value="C:nucleus"/>
    <property type="evidence" value="ECO:0007669"/>
    <property type="project" value="TreeGrafter"/>
</dbReference>
<dbReference type="GO" id="GO:0005524">
    <property type="term" value="F:ATP binding"/>
    <property type="evidence" value="ECO:0007669"/>
    <property type="project" value="UniProtKB-KW"/>
</dbReference>
<evidence type="ECO:0000313" key="7">
    <source>
        <dbReference type="EMBL" id="KLT43558.1"/>
    </source>
</evidence>
<dbReference type="PANTHER" id="PTHR45991">
    <property type="entry name" value="PACHYTENE CHECKPOINT PROTEIN 2"/>
    <property type="match status" value="1"/>
</dbReference>
<reference evidence="7 8" key="1">
    <citation type="submission" date="2015-03" db="EMBL/GenBank/DDBJ databases">
        <title>Genomics and transcriptomics of the oil-accumulating basidiomycete yeast T. oleaginosus allow insights into substrate utilization and the diverse evolutionary trajectories of mating systems in fungi.</title>
        <authorList>
            <consortium name="DOE Joint Genome Institute"/>
            <person name="Kourist R."/>
            <person name="Kracht O."/>
            <person name="Bracharz F."/>
            <person name="Lipzen A."/>
            <person name="Nolan M."/>
            <person name="Ohm R."/>
            <person name="Grigoriev I."/>
            <person name="Sun S."/>
            <person name="Heitman J."/>
            <person name="Bruck T."/>
            <person name="Nowrousian M."/>
        </authorList>
    </citation>
    <scope>NUCLEOTIDE SEQUENCE [LARGE SCALE GENOMIC DNA]</scope>
    <source>
        <strain evidence="7 8">IBC0246</strain>
    </source>
</reference>
<name>A0A0J0XR36_9TREE</name>
<dbReference type="GeneID" id="28983365"/>
<keyword evidence="3" id="KW-0067">ATP-binding</keyword>
<evidence type="ECO:0000256" key="4">
    <source>
        <dbReference type="ARBA" id="ARBA00023254"/>
    </source>
</evidence>
<dbReference type="GO" id="GO:0005694">
    <property type="term" value="C:chromosome"/>
    <property type="evidence" value="ECO:0007669"/>
    <property type="project" value="TreeGrafter"/>
</dbReference>
<protein>
    <submittedName>
        <fullName evidence="7">AAA-domain-containing protein</fullName>
    </submittedName>
</protein>
<dbReference type="Gene3D" id="3.40.50.300">
    <property type="entry name" value="P-loop containing nucleotide triphosphate hydrolases"/>
    <property type="match status" value="1"/>
</dbReference>
<dbReference type="PANTHER" id="PTHR45991:SF1">
    <property type="entry name" value="PACHYTENE CHECKPOINT PROTEIN 2 HOMOLOG"/>
    <property type="match status" value="1"/>
</dbReference>
<keyword evidence="8" id="KW-1185">Reference proteome</keyword>
<gene>
    <name evidence="7" type="ORF">CC85DRAFT_284481</name>
</gene>
<feature type="region of interest" description="Disordered" evidence="5">
    <location>
        <begin position="66"/>
        <end position="93"/>
    </location>
</feature>
<dbReference type="OrthoDB" id="10042665at2759"/>
<sequence length="537" mass="59844">MALMPSRILGAPPPPPRSLKRAPSYQANGADEEDDDVDMVFTPVANGRKPIGNAHAIADLVDDAPAHLPVAGPSSEVDSADESSDDEDEEDDEWPVAHVEVRLLPHAVITRNHFVTQVSYILQDRLKWVHGDEEFAPHLWEDVPMLRDNVERIFISEIERPGPLKGDEVDYDVHVYKPWNEAGEVIQGGLDEDEEEDCPTAATITNLPSVHMEGLWENLIYEGGIKERLLRYINTSLVFADCMVDPNVISSNRLALMYGPAGTGKTSLCRALGQKLAIRYLDGKYPHGAKLIEINSHSLFSKWFSESGKLVQKVFDKVQEYLGDPECLVVVMIDEVESIAVSRATAMMGSEPSDTVRVVNAILTQLDRLKQSPNALVLATSNLVGGIDAAFVDRADIKQYIGPPPPEAIYWILKSTFTELGKRREGRDRLAPHGDRLLCWKEATPESRQAFETRKEERIWLASVELRKIAVRCHALGASGRFLRRLPKLAHVRLGRPSARLAQWMEAFAAEVEAEAEGRELIAQGEGRYEGKRQRGE</sequence>